<evidence type="ECO:0000313" key="1">
    <source>
        <dbReference type="EMBL" id="MBB4615764.1"/>
    </source>
</evidence>
<sequence>MKNRGGFEILKQLFAPSQPDRNASPAQTASRVVQIEDFEQAAAAKPSSRVEAELTKVQKKLKRGKAKKSKAQTKLKLPPELVKSVYSEIGREGNSAKPSAGESASRMDFGESAFAKIQGMGHALEKFLADHRAPDQVGCETELSVRRAIEFCAANLVDLVDPEADGYIGYDFGTSSTKAVIRWPNKPRSPARAVPVPDEWCGGGVPHTWPSVVFLDPENLAFHLLPSEGRIKIDGFKAALIANQGNRLACAPQVTKLEAAVAFLALHLAYVIGTVGSRKGDKISLVNVAVPVAALADAPGLKIFDLAITAAISLLPRADRLTLADVRAAIAHPGEQVLEHDLHAELSGVIAGYCRSPRRHIGSHMVIDCGSATLDIATFRLEAQSNWPIGLYAAEVQLLGADSCAAYVKSGATWDTCSGAARYEDHLVYRRTLEHNRAGFAETEDKKLGYQIILAGGGIDNPAILAMLSRWQNAFNLRFDRPQLDKALDYDGKCPSSRLLLADGLAYDPINLRKVLLPLASTERPFNPSGHDWTAK</sequence>
<gene>
    <name evidence="1" type="ORF">GGR37_004068</name>
</gene>
<accession>A0A7W7AGD7</accession>
<protein>
    <submittedName>
        <fullName evidence="1">Uncharacterized protein</fullName>
    </submittedName>
</protein>
<keyword evidence="2" id="KW-1185">Reference proteome</keyword>
<reference evidence="1 2" key="1">
    <citation type="submission" date="2020-08" db="EMBL/GenBank/DDBJ databases">
        <title>Genomic Encyclopedia of Type Strains, Phase IV (KMG-IV): sequencing the most valuable type-strain genomes for metagenomic binning, comparative biology and taxonomic classification.</title>
        <authorList>
            <person name="Goeker M."/>
        </authorList>
    </citation>
    <scope>NUCLEOTIDE SEQUENCE [LARGE SCALE GENOMIC DNA]</scope>
    <source>
        <strain evidence="1 2">DSM 17507</strain>
    </source>
</reference>
<dbReference type="AlphaFoldDB" id="A0A7W7AGD7"/>
<organism evidence="1 2">
    <name type="scientific">Novosphingobium taihuense</name>
    <dbReference type="NCBI Taxonomy" id="260085"/>
    <lineage>
        <taxon>Bacteria</taxon>
        <taxon>Pseudomonadati</taxon>
        <taxon>Pseudomonadota</taxon>
        <taxon>Alphaproteobacteria</taxon>
        <taxon>Sphingomonadales</taxon>
        <taxon>Sphingomonadaceae</taxon>
        <taxon>Novosphingobium</taxon>
    </lineage>
</organism>
<dbReference type="RefSeq" id="WP_144907949.1">
    <property type="nucleotide sequence ID" value="NZ_JACHOA010000012.1"/>
</dbReference>
<name>A0A7W7AGD7_9SPHN</name>
<comment type="caution">
    <text evidence="1">The sequence shown here is derived from an EMBL/GenBank/DDBJ whole genome shotgun (WGS) entry which is preliminary data.</text>
</comment>
<dbReference type="OrthoDB" id="7432156at2"/>
<dbReference type="Proteomes" id="UP000538566">
    <property type="component" value="Unassembled WGS sequence"/>
</dbReference>
<proteinExistence type="predicted"/>
<dbReference type="EMBL" id="JACHOA010000012">
    <property type="protein sequence ID" value="MBB4615764.1"/>
    <property type="molecule type" value="Genomic_DNA"/>
</dbReference>
<evidence type="ECO:0000313" key="2">
    <source>
        <dbReference type="Proteomes" id="UP000538566"/>
    </source>
</evidence>